<evidence type="ECO:0000313" key="6">
    <source>
        <dbReference type="EMBL" id="MBF5056195.1"/>
    </source>
</evidence>
<protein>
    <recommendedName>
        <fullName evidence="2">Signaling pathway modulator ZraP</fullName>
    </recommendedName>
    <alternativeName>
        <fullName evidence="3">Zinc resistance-associated protein</fullName>
    </alternativeName>
</protein>
<evidence type="ECO:0000313" key="7">
    <source>
        <dbReference type="Proteomes" id="UP000662703"/>
    </source>
</evidence>
<evidence type="ECO:0000256" key="3">
    <source>
        <dbReference type="ARBA" id="ARBA00045001"/>
    </source>
</evidence>
<reference evidence="6 7" key="1">
    <citation type="submission" date="2012-09" db="EMBL/GenBank/DDBJ databases">
        <title>Genome Sequence of alkane-degrading Bacterium Alcanivorax sp. 521-1.</title>
        <authorList>
            <person name="Lai Q."/>
            <person name="Shao Z."/>
        </authorList>
    </citation>
    <scope>NUCLEOTIDE SEQUENCE [LARGE SCALE GENOMIC DNA]</scope>
    <source>
        <strain evidence="6 7">521-1</strain>
    </source>
</reference>
<evidence type="ECO:0000256" key="2">
    <source>
        <dbReference type="ARBA" id="ARBA00044983"/>
    </source>
</evidence>
<feature type="chain" id="PRO_5046658330" description="Signaling pathway modulator ZraP" evidence="5">
    <location>
        <begin position="24"/>
        <end position="111"/>
    </location>
</feature>
<dbReference type="InterPro" id="IPR025961">
    <property type="entry name" value="Metal_resist"/>
</dbReference>
<dbReference type="Proteomes" id="UP000662703">
    <property type="component" value="Unassembled WGS sequence"/>
</dbReference>
<dbReference type="RefSeq" id="WP_194296286.1">
    <property type="nucleotide sequence ID" value="NZ_ARXX01000018.1"/>
</dbReference>
<dbReference type="Gene3D" id="1.20.120.1490">
    <property type="match status" value="1"/>
</dbReference>
<evidence type="ECO:0000256" key="4">
    <source>
        <dbReference type="SAM" id="MobiDB-lite"/>
    </source>
</evidence>
<organism evidence="6 7">
    <name type="scientific">Alloalcanivorax profundimaris</name>
    <dbReference type="NCBI Taxonomy" id="2735259"/>
    <lineage>
        <taxon>Bacteria</taxon>
        <taxon>Pseudomonadati</taxon>
        <taxon>Pseudomonadota</taxon>
        <taxon>Gammaproteobacteria</taxon>
        <taxon>Oceanospirillales</taxon>
        <taxon>Alcanivoracaceae</taxon>
        <taxon>Alloalcanivorax</taxon>
    </lineage>
</organism>
<gene>
    <name evidence="6" type="ORF">Y5W_01489</name>
</gene>
<sequence>MKKATTLALVLLTGATLAGTAAAEPPRGPQPERMVEHMSRQLDLTDDQRARLETIFEEQGEKMRDLHDETRQRIDGVLTEEQRAKAEQLREQRQEKWEARKDKWKERRDQR</sequence>
<accession>A0ABS0APY2</accession>
<feature type="signal peptide" evidence="5">
    <location>
        <begin position="1"/>
        <end position="23"/>
    </location>
</feature>
<feature type="region of interest" description="Disordered" evidence="4">
    <location>
        <begin position="15"/>
        <end position="35"/>
    </location>
</feature>
<proteinExistence type="inferred from homology"/>
<comment type="caution">
    <text evidence="6">The sequence shown here is derived from an EMBL/GenBank/DDBJ whole genome shotgun (WGS) entry which is preliminary data.</text>
</comment>
<evidence type="ECO:0000256" key="5">
    <source>
        <dbReference type="SAM" id="SignalP"/>
    </source>
</evidence>
<name>A0ABS0APY2_9GAMM</name>
<comment type="similarity">
    <text evidence="1">Belongs to the ZraP family.</text>
</comment>
<dbReference type="Pfam" id="PF13801">
    <property type="entry name" value="Metal_resist"/>
    <property type="match status" value="1"/>
</dbReference>
<feature type="region of interest" description="Disordered" evidence="4">
    <location>
        <begin position="85"/>
        <end position="111"/>
    </location>
</feature>
<keyword evidence="7" id="KW-1185">Reference proteome</keyword>
<dbReference type="EMBL" id="ARXX01000018">
    <property type="protein sequence ID" value="MBF5056195.1"/>
    <property type="molecule type" value="Genomic_DNA"/>
</dbReference>
<evidence type="ECO:0000256" key="1">
    <source>
        <dbReference type="ARBA" id="ARBA00044945"/>
    </source>
</evidence>
<keyword evidence="5" id="KW-0732">Signal</keyword>